<name>A0AAV7MCE7_PLEWA</name>
<gene>
    <name evidence="1" type="ORF">NDU88_004687</name>
</gene>
<accession>A0AAV7MCE7</accession>
<dbReference type="Proteomes" id="UP001066276">
    <property type="component" value="Chromosome 10"/>
</dbReference>
<sequence length="111" mass="12025">MQDFSGRQALTSDITPVPGLMGNVGSKPRAIPAACMRVKFVYYNPFHIVRGVVVLDVMVCKSGRIPSAPDSASVFTYVCAYSPCSHANIFELARALDHINHILAVAVRECS</sequence>
<organism evidence="1 2">
    <name type="scientific">Pleurodeles waltl</name>
    <name type="common">Iberian ribbed newt</name>
    <dbReference type="NCBI Taxonomy" id="8319"/>
    <lineage>
        <taxon>Eukaryota</taxon>
        <taxon>Metazoa</taxon>
        <taxon>Chordata</taxon>
        <taxon>Craniata</taxon>
        <taxon>Vertebrata</taxon>
        <taxon>Euteleostomi</taxon>
        <taxon>Amphibia</taxon>
        <taxon>Batrachia</taxon>
        <taxon>Caudata</taxon>
        <taxon>Salamandroidea</taxon>
        <taxon>Salamandridae</taxon>
        <taxon>Pleurodelinae</taxon>
        <taxon>Pleurodeles</taxon>
    </lineage>
</organism>
<comment type="caution">
    <text evidence="1">The sequence shown here is derived from an EMBL/GenBank/DDBJ whole genome shotgun (WGS) entry which is preliminary data.</text>
</comment>
<evidence type="ECO:0000313" key="2">
    <source>
        <dbReference type="Proteomes" id="UP001066276"/>
    </source>
</evidence>
<proteinExistence type="predicted"/>
<keyword evidence="2" id="KW-1185">Reference proteome</keyword>
<protein>
    <submittedName>
        <fullName evidence="1">Uncharacterized protein</fullName>
    </submittedName>
</protein>
<reference evidence="1" key="1">
    <citation type="journal article" date="2022" name="bioRxiv">
        <title>Sequencing and chromosome-scale assembly of the giantPleurodeles waltlgenome.</title>
        <authorList>
            <person name="Brown T."/>
            <person name="Elewa A."/>
            <person name="Iarovenko S."/>
            <person name="Subramanian E."/>
            <person name="Araus A.J."/>
            <person name="Petzold A."/>
            <person name="Susuki M."/>
            <person name="Suzuki K.-i.T."/>
            <person name="Hayashi T."/>
            <person name="Toyoda A."/>
            <person name="Oliveira C."/>
            <person name="Osipova E."/>
            <person name="Leigh N.D."/>
            <person name="Simon A."/>
            <person name="Yun M.H."/>
        </authorList>
    </citation>
    <scope>NUCLEOTIDE SEQUENCE</scope>
    <source>
        <strain evidence="1">20211129_DDA</strain>
        <tissue evidence="1">Liver</tissue>
    </source>
</reference>
<evidence type="ECO:0000313" key="1">
    <source>
        <dbReference type="EMBL" id="KAJ1099588.1"/>
    </source>
</evidence>
<dbReference type="EMBL" id="JANPWB010000014">
    <property type="protein sequence ID" value="KAJ1099588.1"/>
    <property type="molecule type" value="Genomic_DNA"/>
</dbReference>
<dbReference type="AlphaFoldDB" id="A0AAV7MCE7"/>